<dbReference type="EMBL" id="ODYU01009662">
    <property type="protein sequence ID" value="SOQ54245.1"/>
    <property type="molecule type" value="Genomic_DNA"/>
</dbReference>
<evidence type="ECO:0000313" key="1">
    <source>
        <dbReference type="EMBL" id="SOQ54245.1"/>
    </source>
</evidence>
<name>A0A2H1WMF3_SPOFR</name>
<organism evidence="1">
    <name type="scientific">Spodoptera frugiperda</name>
    <name type="common">Fall armyworm</name>
    <dbReference type="NCBI Taxonomy" id="7108"/>
    <lineage>
        <taxon>Eukaryota</taxon>
        <taxon>Metazoa</taxon>
        <taxon>Ecdysozoa</taxon>
        <taxon>Arthropoda</taxon>
        <taxon>Hexapoda</taxon>
        <taxon>Insecta</taxon>
        <taxon>Pterygota</taxon>
        <taxon>Neoptera</taxon>
        <taxon>Endopterygota</taxon>
        <taxon>Lepidoptera</taxon>
        <taxon>Glossata</taxon>
        <taxon>Ditrysia</taxon>
        <taxon>Noctuoidea</taxon>
        <taxon>Noctuidae</taxon>
        <taxon>Amphipyrinae</taxon>
        <taxon>Spodoptera</taxon>
    </lineage>
</organism>
<proteinExistence type="predicted"/>
<gene>
    <name evidence="1" type="ORF">SFRICE_034103</name>
</gene>
<accession>A0A2H1WMF3</accession>
<dbReference type="AlphaFoldDB" id="A0A2H1WMF3"/>
<reference evidence="1" key="1">
    <citation type="submission" date="2016-07" db="EMBL/GenBank/DDBJ databases">
        <authorList>
            <person name="Bretaudeau A."/>
        </authorList>
    </citation>
    <scope>NUCLEOTIDE SEQUENCE</scope>
    <source>
        <strain evidence="1">Rice</strain>
        <tissue evidence="1">Whole body</tissue>
    </source>
</reference>
<protein>
    <submittedName>
        <fullName evidence="1">SFRICE_034103</fullName>
    </submittedName>
</protein>
<sequence length="120" mass="14082">MYLIIYISWSFHYRAKALLSFLSSLLRFFTGIKFIPTSPTGPAEKEKVHKVFIHNRCRWMQIASNQPIWKSPGEAYVQQWTSCGLYDDDVAKKRIVIVMKRYNGVRKRTHISLPSNMVDE</sequence>